<comment type="caution">
    <text evidence="1">The sequence shown here is derived from an EMBL/GenBank/DDBJ whole genome shotgun (WGS) entry which is preliminary data.</text>
</comment>
<organism evidence="1 2">
    <name type="scientific">Portunus trituberculatus</name>
    <name type="common">Swimming crab</name>
    <name type="synonym">Neptunus trituberculatus</name>
    <dbReference type="NCBI Taxonomy" id="210409"/>
    <lineage>
        <taxon>Eukaryota</taxon>
        <taxon>Metazoa</taxon>
        <taxon>Ecdysozoa</taxon>
        <taxon>Arthropoda</taxon>
        <taxon>Crustacea</taxon>
        <taxon>Multicrustacea</taxon>
        <taxon>Malacostraca</taxon>
        <taxon>Eumalacostraca</taxon>
        <taxon>Eucarida</taxon>
        <taxon>Decapoda</taxon>
        <taxon>Pleocyemata</taxon>
        <taxon>Brachyura</taxon>
        <taxon>Eubrachyura</taxon>
        <taxon>Portunoidea</taxon>
        <taxon>Portunidae</taxon>
        <taxon>Portuninae</taxon>
        <taxon>Portunus</taxon>
    </lineage>
</organism>
<evidence type="ECO:0000313" key="2">
    <source>
        <dbReference type="Proteomes" id="UP000324222"/>
    </source>
</evidence>
<evidence type="ECO:0000313" key="1">
    <source>
        <dbReference type="EMBL" id="MPC50766.1"/>
    </source>
</evidence>
<gene>
    <name evidence="1" type="ORF">E2C01_044597</name>
</gene>
<accession>A0A5B7FYT5</accession>
<dbReference type="AlphaFoldDB" id="A0A5B7FYT5"/>
<proteinExistence type="predicted"/>
<name>A0A5B7FYT5_PORTR</name>
<sequence length="65" mass="7476">MVIQDTVETTIEDYLTSDHECTVCGSRFSLNLCRYSSQGTLQLVGIGVFASHHIDDNVRNHLWYW</sequence>
<keyword evidence="2" id="KW-1185">Reference proteome</keyword>
<reference evidence="1 2" key="1">
    <citation type="submission" date="2019-05" db="EMBL/GenBank/DDBJ databases">
        <title>Another draft genome of Portunus trituberculatus and its Hox gene families provides insights of decapod evolution.</title>
        <authorList>
            <person name="Jeong J.-H."/>
            <person name="Song I."/>
            <person name="Kim S."/>
            <person name="Choi T."/>
            <person name="Kim D."/>
            <person name="Ryu S."/>
            <person name="Kim W."/>
        </authorList>
    </citation>
    <scope>NUCLEOTIDE SEQUENCE [LARGE SCALE GENOMIC DNA]</scope>
    <source>
        <tissue evidence="1">Muscle</tissue>
    </source>
</reference>
<dbReference type="EMBL" id="VSRR010009725">
    <property type="protein sequence ID" value="MPC50766.1"/>
    <property type="molecule type" value="Genomic_DNA"/>
</dbReference>
<dbReference type="Proteomes" id="UP000324222">
    <property type="component" value="Unassembled WGS sequence"/>
</dbReference>
<protein>
    <submittedName>
        <fullName evidence="1">Uncharacterized protein</fullName>
    </submittedName>
</protein>